<evidence type="ECO:0000313" key="3">
    <source>
        <dbReference type="Proteomes" id="UP000467840"/>
    </source>
</evidence>
<dbReference type="EMBL" id="JAAGAX010000010">
    <property type="protein sequence ID" value="KAF2302487.1"/>
    <property type="molecule type" value="Genomic_DNA"/>
</dbReference>
<protein>
    <submittedName>
        <fullName evidence="2">Uncharacterized protein</fullName>
    </submittedName>
</protein>
<sequence>MEDIYVSFKFHHGGKFVNDPNPRVEDNVNVNTATSIRVKDNISVNPASGVNEEYNIGGNATTGGNEEVNIAKNKSNSVGEKANSGANIEVENDDNVLDEVDISEKEEEDSLVGDSNSKDSICEGLDANPVEGSDEDEELRAVRENV</sequence>
<evidence type="ECO:0000313" key="2">
    <source>
        <dbReference type="EMBL" id="KAF2302487.1"/>
    </source>
</evidence>
<reference evidence="2 3" key="1">
    <citation type="journal article" date="2020" name="Mol. Plant">
        <title>The Chromosome-Based Rubber Tree Genome Provides New Insights into Spurge Genome Evolution and Rubber Biosynthesis.</title>
        <authorList>
            <person name="Liu J."/>
            <person name="Shi C."/>
            <person name="Shi C.C."/>
            <person name="Li W."/>
            <person name="Zhang Q.J."/>
            <person name="Zhang Y."/>
            <person name="Li K."/>
            <person name="Lu H.F."/>
            <person name="Shi C."/>
            <person name="Zhu S.T."/>
            <person name="Xiao Z.Y."/>
            <person name="Nan H."/>
            <person name="Yue Y."/>
            <person name="Zhu X.G."/>
            <person name="Wu Y."/>
            <person name="Hong X.N."/>
            <person name="Fan G.Y."/>
            <person name="Tong Y."/>
            <person name="Zhang D."/>
            <person name="Mao C.L."/>
            <person name="Liu Y.L."/>
            <person name="Hao S.J."/>
            <person name="Liu W.Q."/>
            <person name="Lv M.Q."/>
            <person name="Zhang H.B."/>
            <person name="Liu Y."/>
            <person name="Hu-Tang G.R."/>
            <person name="Wang J.P."/>
            <person name="Wang J.H."/>
            <person name="Sun Y.H."/>
            <person name="Ni S.B."/>
            <person name="Chen W.B."/>
            <person name="Zhang X.C."/>
            <person name="Jiao Y.N."/>
            <person name="Eichler E.E."/>
            <person name="Li G.H."/>
            <person name="Liu X."/>
            <person name="Gao L.Z."/>
        </authorList>
    </citation>
    <scope>NUCLEOTIDE SEQUENCE [LARGE SCALE GENOMIC DNA]</scope>
    <source>
        <strain evidence="3">cv. GT1</strain>
        <tissue evidence="2">Leaf</tissue>
    </source>
</reference>
<accession>A0A6A6LPQ8</accession>
<comment type="caution">
    <text evidence="2">The sequence shown here is derived from an EMBL/GenBank/DDBJ whole genome shotgun (WGS) entry which is preliminary data.</text>
</comment>
<keyword evidence="3" id="KW-1185">Reference proteome</keyword>
<dbReference type="AlphaFoldDB" id="A0A6A6LPQ8"/>
<feature type="compositionally biased region" description="Acidic residues" evidence="1">
    <location>
        <begin position="90"/>
        <end position="111"/>
    </location>
</feature>
<gene>
    <name evidence="2" type="ORF">GH714_036543</name>
</gene>
<proteinExistence type="predicted"/>
<organism evidence="2 3">
    <name type="scientific">Hevea brasiliensis</name>
    <name type="common">Para rubber tree</name>
    <name type="synonym">Siphonia brasiliensis</name>
    <dbReference type="NCBI Taxonomy" id="3981"/>
    <lineage>
        <taxon>Eukaryota</taxon>
        <taxon>Viridiplantae</taxon>
        <taxon>Streptophyta</taxon>
        <taxon>Embryophyta</taxon>
        <taxon>Tracheophyta</taxon>
        <taxon>Spermatophyta</taxon>
        <taxon>Magnoliopsida</taxon>
        <taxon>eudicotyledons</taxon>
        <taxon>Gunneridae</taxon>
        <taxon>Pentapetalae</taxon>
        <taxon>rosids</taxon>
        <taxon>fabids</taxon>
        <taxon>Malpighiales</taxon>
        <taxon>Euphorbiaceae</taxon>
        <taxon>Crotonoideae</taxon>
        <taxon>Micrandreae</taxon>
        <taxon>Hevea</taxon>
    </lineage>
</organism>
<evidence type="ECO:0000256" key="1">
    <source>
        <dbReference type="SAM" id="MobiDB-lite"/>
    </source>
</evidence>
<dbReference type="Proteomes" id="UP000467840">
    <property type="component" value="Chromosome 4"/>
</dbReference>
<feature type="region of interest" description="Disordered" evidence="1">
    <location>
        <begin position="75"/>
        <end position="146"/>
    </location>
</feature>
<name>A0A6A6LPQ8_HEVBR</name>